<evidence type="ECO:0000256" key="1">
    <source>
        <dbReference type="SAM" id="MobiDB-lite"/>
    </source>
</evidence>
<evidence type="ECO:0000313" key="2">
    <source>
        <dbReference type="EMBL" id="KAK1847413.1"/>
    </source>
</evidence>
<comment type="caution">
    <text evidence="2">The sequence shown here is derived from an EMBL/GenBank/DDBJ whole genome shotgun (WGS) entry which is preliminary data.</text>
</comment>
<keyword evidence="3" id="KW-1185">Reference proteome</keyword>
<feature type="region of interest" description="Disordered" evidence="1">
    <location>
        <begin position="1"/>
        <end position="29"/>
    </location>
</feature>
<reference evidence="2" key="1">
    <citation type="submission" date="2023-01" db="EMBL/GenBank/DDBJ databases">
        <title>Colletotrichum chrysophilum M932 genome sequence.</title>
        <authorList>
            <person name="Baroncelli R."/>
        </authorList>
    </citation>
    <scope>NUCLEOTIDE SEQUENCE</scope>
    <source>
        <strain evidence="2">M932</strain>
    </source>
</reference>
<gene>
    <name evidence="2" type="ORF">CCHR01_09939</name>
</gene>
<name>A0AAD9EGC1_9PEZI</name>
<organism evidence="2 3">
    <name type="scientific">Colletotrichum chrysophilum</name>
    <dbReference type="NCBI Taxonomy" id="1836956"/>
    <lineage>
        <taxon>Eukaryota</taxon>
        <taxon>Fungi</taxon>
        <taxon>Dikarya</taxon>
        <taxon>Ascomycota</taxon>
        <taxon>Pezizomycotina</taxon>
        <taxon>Sordariomycetes</taxon>
        <taxon>Hypocreomycetidae</taxon>
        <taxon>Glomerellales</taxon>
        <taxon>Glomerellaceae</taxon>
        <taxon>Colletotrichum</taxon>
        <taxon>Colletotrichum gloeosporioides species complex</taxon>
    </lineage>
</organism>
<dbReference type="Proteomes" id="UP001243330">
    <property type="component" value="Unassembled WGS sequence"/>
</dbReference>
<protein>
    <submittedName>
        <fullName evidence="2">Uncharacterized protein</fullName>
    </submittedName>
</protein>
<dbReference type="AlphaFoldDB" id="A0AAD9EGC1"/>
<dbReference type="EMBL" id="JAQOWY010000203">
    <property type="protein sequence ID" value="KAK1847413.1"/>
    <property type="molecule type" value="Genomic_DNA"/>
</dbReference>
<evidence type="ECO:0000313" key="3">
    <source>
        <dbReference type="Proteomes" id="UP001243330"/>
    </source>
</evidence>
<accession>A0AAD9EGC1</accession>
<sequence>MAPAPMKPPAECRTRITPSLPHLSTNGSSSVRIPCVSSAMVSPRGSRFDEVPPLVMVPTWIEGYPAFLSSSTSGPKVAMLSYKPGTMKIPGAMVVVGMAVDE</sequence>
<proteinExistence type="predicted"/>